<evidence type="ECO:0000313" key="11">
    <source>
        <dbReference type="Proteomes" id="UP000078340"/>
    </source>
</evidence>
<feature type="domain" description="BZIP" evidence="7">
    <location>
        <begin position="175"/>
        <end position="238"/>
    </location>
</feature>
<dbReference type="InterPro" id="IPR004827">
    <property type="entry name" value="bZIP"/>
</dbReference>
<sequence>MATMQQAMDDDMLIDPRMALPLYGIKSADKDAATDSPGQFMMTPRMFASDNDDALDNPVDFMLQDAADGDAGSIEVAAPHIISPPETVSHNTPPSDETSTEAAASSSKKSSSSSSSATPTTRASKRKRTRAAAAVSNNGSANKRAAQQPATASTSTAQAQPSTAPRRGSESRGVDAKRTHCLERNRIAASKCREKKKQWVHDLEARKSELEAQHAGLHAELASLADEVTQIKNYLMGHAGCGDANIDLWIENEALRFVHRSISGADQSQAQAHVDVGASRHSSIGSLASTAMHSRNDSIGQASTAQTDNSSLPSPVLKTEPINYDYMPEEMFQDAT</sequence>
<feature type="compositionally biased region" description="Polar residues" evidence="6">
    <location>
        <begin position="298"/>
        <end position="313"/>
    </location>
</feature>
<evidence type="ECO:0000256" key="3">
    <source>
        <dbReference type="ARBA" id="ARBA00023163"/>
    </source>
</evidence>
<dbReference type="GO" id="GO:0003700">
    <property type="term" value="F:DNA-binding transcription factor activity"/>
    <property type="evidence" value="ECO:0007669"/>
    <property type="project" value="InterPro"/>
</dbReference>
<keyword evidence="2" id="KW-0805">Transcription regulation</keyword>
<dbReference type="Gene3D" id="1.20.5.170">
    <property type="match status" value="1"/>
</dbReference>
<evidence type="ECO:0000256" key="1">
    <source>
        <dbReference type="ARBA" id="ARBA00004123"/>
    </source>
</evidence>
<protein>
    <submittedName>
        <fullName evidence="9">BZIP transcription factor domain-containing protein</fullName>
    </submittedName>
    <submittedName>
        <fullName evidence="8">Transcriptional regulator family: bZIP</fullName>
    </submittedName>
</protein>
<dbReference type="GO" id="GO:0005634">
    <property type="term" value="C:nucleus"/>
    <property type="evidence" value="ECO:0007669"/>
    <property type="project" value="UniProtKB-SubCell"/>
</dbReference>
<dbReference type="Proteomes" id="UP000078340">
    <property type="component" value="Unassembled WGS sequence"/>
</dbReference>
<keyword evidence="13" id="KW-1185">Reference proteome</keyword>
<dbReference type="SUPFAM" id="SSF57959">
    <property type="entry name" value="Leucine zipper domain"/>
    <property type="match status" value="1"/>
</dbReference>
<dbReference type="InterPro" id="IPR051027">
    <property type="entry name" value="bZIP_transcription_factors"/>
</dbReference>
<dbReference type="EMBL" id="LCWV01000008">
    <property type="protein sequence ID" value="PWI70928.1"/>
    <property type="molecule type" value="Genomic_DNA"/>
</dbReference>
<feature type="region of interest" description="Disordered" evidence="6">
    <location>
        <begin position="298"/>
        <end position="320"/>
    </location>
</feature>
<comment type="subcellular location">
    <subcellularLocation>
        <location evidence="1">Nucleus</location>
    </subcellularLocation>
</comment>
<evidence type="ECO:0000313" key="8">
    <source>
        <dbReference type="EMBL" id="KAK4090562.1"/>
    </source>
</evidence>
<dbReference type="KEGG" id="plj:28892788"/>
<dbReference type="AlphaFoldDB" id="A0A179GDJ3"/>
<organism evidence="9 11">
    <name type="scientific">Purpureocillium lilacinum</name>
    <name type="common">Paecilomyces lilacinus</name>
    <dbReference type="NCBI Taxonomy" id="33203"/>
    <lineage>
        <taxon>Eukaryota</taxon>
        <taxon>Fungi</taxon>
        <taxon>Dikarya</taxon>
        <taxon>Ascomycota</taxon>
        <taxon>Pezizomycotina</taxon>
        <taxon>Sordariomycetes</taxon>
        <taxon>Hypocreomycetidae</taxon>
        <taxon>Hypocreales</taxon>
        <taxon>Ophiocordycipitaceae</taxon>
        <taxon>Purpureocillium</taxon>
    </lineage>
</organism>
<reference evidence="8" key="4">
    <citation type="submission" date="2023-11" db="EMBL/GenBank/DDBJ databases">
        <authorList>
            <person name="Beijen E."/>
            <person name="Ohm R.A."/>
        </authorList>
    </citation>
    <scope>NUCLEOTIDE SEQUENCE</scope>
    <source>
        <strain evidence="8">CBS 150709</strain>
    </source>
</reference>
<dbReference type="RefSeq" id="XP_018173680.1">
    <property type="nucleotide sequence ID" value="XM_018327739.1"/>
</dbReference>
<evidence type="ECO:0000313" key="10">
    <source>
        <dbReference type="EMBL" id="PWI70928.1"/>
    </source>
</evidence>
<dbReference type="PANTHER" id="PTHR19304">
    <property type="entry name" value="CYCLIC-AMP RESPONSE ELEMENT BINDING PROTEIN"/>
    <property type="match status" value="1"/>
</dbReference>
<evidence type="ECO:0000313" key="12">
    <source>
        <dbReference type="Proteomes" id="UP000245956"/>
    </source>
</evidence>
<keyword evidence="4" id="KW-0539">Nucleus</keyword>
<feature type="compositionally biased region" description="Low complexity" evidence="6">
    <location>
        <begin position="100"/>
        <end position="122"/>
    </location>
</feature>
<evidence type="ECO:0000313" key="9">
    <source>
        <dbReference type="EMBL" id="OAQ75907.1"/>
    </source>
</evidence>
<dbReference type="GeneID" id="28892788"/>
<proteinExistence type="predicted"/>
<feature type="compositionally biased region" description="Basic and acidic residues" evidence="6">
    <location>
        <begin position="167"/>
        <end position="179"/>
    </location>
</feature>
<dbReference type="Proteomes" id="UP000245956">
    <property type="component" value="Unassembled WGS sequence"/>
</dbReference>
<reference evidence="10" key="1">
    <citation type="submission" date="2015-05" db="EMBL/GenBank/DDBJ databases">
        <authorList>
            <person name="Wang D.B."/>
            <person name="Wang M."/>
        </authorList>
    </citation>
    <scope>NUCLEOTIDE SEQUENCE</scope>
    <source>
        <strain evidence="10">36-1</strain>
    </source>
</reference>
<evidence type="ECO:0000256" key="6">
    <source>
        <dbReference type="SAM" id="MobiDB-lite"/>
    </source>
</evidence>
<feature type="compositionally biased region" description="Low complexity" evidence="6">
    <location>
        <begin position="131"/>
        <end position="165"/>
    </location>
</feature>
<dbReference type="OrthoDB" id="295274at2759"/>
<name>A0A179GDJ3_PURLI</name>
<evidence type="ECO:0000256" key="5">
    <source>
        <dbReference type="SAM" id="Coils"/>
    </source>
</evidence>
<keyword evidence="5" id="KW-0175">Coiled coil</keyword>
<reference evidence="9 11" key="3">
    <citation type="submission" date="2016-02" db="EMBL/GenBank/DDBJ databases">
        <title>Biosynthesis of antibiotic leucinostatins and their inhibition on Phytophthora in bio-control Purpureocillium lilacinum.</title>
        <authorList>
            <person name="Wang G."/>
            <person name="Liu Z."/>
            <person name="Lin R."/>
            <person name="Li E."/>
            <person name="Mao Z."/>
            <person name="Ling J."/>
            <person name="Yin W."/>
            <person name="Xie B."/>
        </authorList>
    </citation>
    <scope>NUCLEOTIDE SEQUENCE [LARGE SCALE GENOMIC DNA]</scope>
    <source>
        <strain evidence="9">PLFJ-1</strain>
    </source>
</reference>
<feature type="compositionally biased region" description="Polar residues" evidence="6">
    <location>
        <begin position="86"/>
        <end position="97"/>
    </location>
</feature>
<evidence type="ECO:0000313" key="13">
    <source>
        <dbReference type="Proteomes" id="UP001287286"/>
    </source>
</evidence>
<evidence type="ECO:0000259" key="7">
    <source>
        <dbReference type="PROSITE" id="PS50217"/>
    </source>
</evidence>
<reference evidence="10 12" key="2">
    <citation type="journal article" date="2016" name="Front. Microbiol.">
        <title>Genome and transcriptome sequences reveal the specific parasitism of the nematophagous Purpureocillium lilacinum 36-1.</title>
        <authorList>
            <person name="Xie J."/>
            <person name="Li S."/>
            <person name="Mo C."/>
            <person name="Xiao X."/>
            <person name="Peng D."/>
            <person name="Wang G."/>
            <person name="Xiao Y."/>
        </authorList>
    </citation>
    <scope>NUCLEOTIDE SEQUENCE [LARGE SCALE GENOMIC DNA]</scope>
    <source>
        <strain evidence="10 12">36-1</strain>
    </source>
</reference>
<dbReference type="OMA" id="CGDANID"/>
<dbReference type="EMBL" id="LSBI01000015">
    <property type="protein sequence ID" value="OAQ75907.1"/>
    <property type="molecule type" value="Genomic_DNA"/>
</dbReference>
<dbReference type="PROSITE" id="PS50217">
    <property type="entry name" value="BZIP"/>
    <property type="match status" value="1"/>
</dbReference>
<keyword evidence="3" id="KW-0804">Transcription</keyword>
<evidence type="ECO:0000256" key="4">
    <source>
        <dbReference type="ARBA" id="ARBA00023242"/>
    </source>
</evidence>
<dbReference type="SMART" id="SM00338">
    <property type="entry name" value="BRLZ"/>
    <property type="match status" value="1"/>
</dbReference>
<dbReference type="InterPro" id="IPR046347">
    <property type="entry name" value="bZIP_sf"/>
</dbReference>
<gene>
    <name evidence="10" type="ORF">PCL_12296</name>
    <name evidence="8" type="ORF">Purlil1_5234</name>
    <name evidence="9" type="ORF">VFPFJ_10671</name>
</gene>
<accession>A0A179GDJ3</accession>
<evidence type="ECO:0000256" key="2">
    <source>
        <dbReference type="ARBA" id="ARBA00023015"/>
    </source>
</evidence>
<feature type="coiled-coil region" evidence="5">
    <location>
        <begin position="193"/>
        <end position="227"/>
    </location>
</feature>
<dbReference type="CDD" id="cd14687">
    <property type="entry name" value="bZIP_ATF2"/>
    <property type="match status" value="1"/>
</dbReference>
<feature type="region of interest" description="Disordered" evidence="6">
    <location>
        <begin position="82"/>
        <end position="179"/>
    </location>
</feature>
<reference evidence="8 13" key="5">
    <citation type="journal article" date="2024" name="Microbiol. Resour. Announc.">
        <title>Genome annotations for the ascomycete fungi Trichoderma harzianum, Trichoderma aggressivum, and Purpureocillium lilacinum.</title>
        <authorList>
            <person name="Beijen E.P.W."/>
            <person name="Ohm R.A."/>
        </authorList>
    </citation>
    <scope>NUCLEOTIDE SEQUENCE [LARGE SCALE GENOMIC DNA]</scope>
    <source>
        <strain evidence="8 13">CBS 150709</strain>
    </source>
</reference>
<comment type="caution">
    <text evidence="9">The sequence shown here is derived from an EMBL/GenBank/DDBJ whole genome shotgun (WGS) entry which is preliminary data.</text>
</comment>
<dbReference type="STRING" id="33203.A0A179GDJ3"/>
<dbReference type="EMBL" id="JAWRVI010000015">
    <property type="protein sequence ID" value="KAK4090562.1"/>
    <property type="molecule type" value="Genomic_DNA"/>
</dbReference>
<dbReference type="Pfam" id="PF00170">
    <property type="entry name" value="bZIP_1"/>
    <property type="match status" value="1"/>
</dbReference>
<dbReference type="Proteomes" id="UP001287286">
    <property type="component" value="Unassembled WGS sequence"/>
</dbReference>